<dbReference type="NCBIfam" id="NF009150">
    <property type="entry name" value="PRK12497.1-3"/>
    <property type="match status" value="1"/>
</dbReference>
<dbReference type="InterPro" id="IPR011335">
    <property type="entry name" value="Restrct_endonuc-II-like"/>
</dbReference>
<evidence type="ECO:0000313" key="4">
    <source>
        <dbReference type="Proteomes" id="UP001589818"/>
    </source>
</evidence>
<protein>
    <recommendedName>
        <fullName evidence="2">UPF0102 protein ACFFJ8_27325</fullName>
    </recommendedName>
</protein>
<dbReference type="CDD" id="cd20736">
    <property type="entry name" value="PoNe_Nuclease"/>
    <property type="match status" value="1"/>
</dbReference>
<dbReference type="EMBL" id="JBHLVF010000041">
    <property type="protein sequence ID" value="MFC0395064.1"/>
    <property type="molecule type" value="Genomic_DNA"/>
</dbReference>
<dbReference type="HAMAP" id="MF_00048">
    <property type="entry name" value="UPF0102"/>
    <property type="match status" value="1"/>
</dbReference>
<dbReference type="InterPro" id="IPR011856">
    <property type="entry name" value="tRNA_endonuc-like_dom_sf"/>
</dbReference>
<evidence type="ECO:0000256" key="1">
    <source>
        <dbReference type="ARBA" id="ARBA00006738"/>
    </source>
</evidence>
<reference evidence="3 4" key="1">
    <citation type="submission" date="2024-09" db="EMBL/GenBank/DDBJ databases">
        <authorList>
            <person name="Sun Q."/>
            <person name="Mori K."/>
        </authorList>
    </citation>
    <scope>NUCLEOTIDE SEQUENCE [LARGE SCALE GENOMIC DNA]</scope>
    <source>
        <strain evidence="3 4">CCM 4839</strain>
    </source>
</reference>
<dbReference type="RefSeq" id="WP_204816203.1">
    <property type="nucleotide sequence ID" value="NZ_JANHOF010000001.1"/>
</dbReference>
<gene>
    <name evidence="3" type="ORF">ACFFJ8_27325</name>
</gene>
<sequence>MNPSSSSGKSDLRRATGLLGEAYAAQKLEDEGYVILQRNWRCRSGELDIIAEGQGILVFIEVRTRTSGGRFGTALESVDPRKQRQVRATAEVYLQAFKYRGASVRFDVIAITIERMSSEIVDYHHIQGAF</sequence>
<dbReference type="NCBIfam" id="TIGR00252">
    <property type="entry name" value="YraN family protein"/>
    <property type="match status" value="1"/>
</dbReference>
<dbReference type="SUPFAM" id="SSF52980">
    <property type="entry name" value="Restriction endonuclease-like"/>
    <property type="match status" value="1"/>
</dbReference>
<dbReference type="InterPro" id="IPR003509">
    <property type="entry name" value="UPF0102_YraN-like"/>
</dbReference>
<dbReference type="Proteomes" id="UP001589818">
    <property type="component" value="Unassembled WGS sequence"/>
</dbReference>
<dbReference type="Pfam" id="PF02021">
    <property type="entry name" value="UPF0102"/>
    <property type="match status" value="1"/>
</dbReference>
<evidence type="ECO:0000313" key="3">
    <source>
        <dbReference type="EMBL" id="MFC0395064.1"/>
    </source>
</evidence>
<dbReference type="Gene3D" id="3.40.1350.10">
    <property type="match status" value="1"/>
</dbReference>
<evidence type="ECO:0000256" key="2">
    <source>
        <dbReference type="HAMAP-Rule" id="MF_00048"/>
    </source>
</evidence>
<dbReference type="NCBIfam" id="NF009154">
    <property type="entry name" value="PRK12497.3-3"/>
    <property type="match status" value="1"/>
</dbReference>
<name>A0ABV6JGL6_9BACL</name>
<dbReference type="PANTHER" id="PTHR34039:SF1">
    <property type="entry name" value="UPF0102 PROTEIN YRAN"/>
    <property type="match status" value="1"/>
</dbReference>
<comment type="caution">
    <text evidence="3">The sequence shown here is derived from an EMBL/GenBank/DDBJ whole genome shotgun (WGS) entry which is preliminary data.</text>
</comment>
<comment type="similarity">
    <text evidence="1 2">Belongs to the UPF0102 family.</text>
</comment>
<organism evidence="3 4">
    <name type="scientific">Paenibacillus mendelii</name>
    <dbReference type="NCBI Taxonomy" id="206163"/>
    <lineage>
        <taxon>Bacteria</taxon>
        <taxon>Bacillati</taxon>
        <taxon>Bacillota</taxon>
        <taxon>Bacilli</taxon>
        <taxon>Bacillales</taxon>
        <taxon>Paenibacillaceae</taxon>
        <taxon>Paenibacillus</taxon>
    </lineage>
</organism>
<keyword evidence="4" id="KW-1185">Reference proteome</keyword>
<accession>A0ABV6JGL6</accession>
<proteinExistence type="inferred from homology"/>
<dbReference type="PANTHER" id="PTHR34039">
    <property type="entry name" value="UPF0102 PROTEIN YRAN"/>
    <property type="match status" value="1"/>
</dbReference>